<sequence length="739" mass="77821">MSALYSFGTWRGIRLLVLLAALLLAAVQTVSAASAPIYSAGGASGTNVIRTCSTIGVGLASVTTCFGDVKNPELAADGNFSSAATIDVPSISLLGNAVKLRMNMAQQAPKNYRAGVVVRRKGNLLDIIRLNVGLAPRIVLRTLLNSSNQESFTVAATLVQTVLGEESGAVRLEFVATKPFDQIELEAGSLLSLGYELDVLYAYAIDANVIDTTEGLVTRFDNPTTANYSTEVKDDNGLTVCVNSGVSNPENTVDNDLTNFATFNALVGVSCPNTLQAQLEGPAPAGYVAGFVLGSGTLLNVSVLDKLRITTYQGGVKQEQASGRDLLQLEVLPNGQSVVRFTTTKPFDRVELQRTSVVDLLNNLRIYYGFGVTPSTFRDQEPRLSSFANPANNFQVGGTAGLISNPQLAADNNLTGNFATVGSLLEVLTAPRLKLRLDAPGKAGNLAGVRLGLGTGLVDANVLSNIRIRTYSGANGGTLVETATGSSLLDLELLAGGQFEVTFLTTQDFDWVEVELATGVAVLNDARIYFAFAEDRPTGFPTTIVRPTGPLPVQLTAFGARANGLAVDVSWETAAELNSSYFEVERSAQAGRGFVAVGRQQAAGNSAGNRTYNLTDAAAAQLPAGLLYYRLRQVDLDGTETYSAVVAVTRRAPAAALVLYPNPAPAGSQLRIGGLSGLPEGGYELLLYSMQGALVSRQPLRNAMEATVPNLGAGVYQAIVNDAAGHLVGRQRLVLTQGR</sequence>
<keyword evidence="1" id="KW-0732">Signal</keyword>
<accession>A0A7Y7PSB9</accession>
<comment type="caution">
    <text evidence="2">The sequence shown here is derived from an EMBL/GenBank/DDBJ whole genome shotgun (WGS) entry which is preliminary data.</text>
</comment>
<evidence type="ECO:0000256" key="1">
    <source>
        <dbReference type="SAM" id="SignalP"/>
    </source>
</evidence>
<dbReference type="EMBL" id="JABKAU010000042">
    <property type="protein sequence ID" value="NVO32962.1"/>
    <property type="molecule type" value="Genomic_DNA"/>
</dbReference>
<gene>
    <name evidence="2" type="ORF">HW554_17245</name>
</gene>
<feature type="signal peptide" evidence="1">
    <location>
        <begin position="1"/>
        <end position="32"/>
    </location>
</feature>
<organism evidence="2 3">
    <name type="scientific">Hymenobacter lapidiphilus</name>
    <dbReference type="NCBI Taxonomy" id="2608003"/>
    <lineage>
        <taxon>Bacteria</taxon>
        <taxon>Pseudomonadati</taxon>
        <taxon>Bacteroidota</taxon>
        <taxon>Cytophagia</taxon>
        <taxon>Cytophagales</taxon>
        <taxon>Hymenobacteraceae</taxon>
        <taxon>Hymenobacter</taxon>
    </lineage>
</organism>
<reference evidence="2 3" key="1">
    <citation type="submission" date="2020-05" db="EMBL/GenBank/DDBJ databases">
        <title>Hymenobacter terrestris sp. nov. and Hymenobacter lapidiphilus sp. nov., isolated from regoliths in Antarctica.</title>
        <authorList>
            <person name="Sedlacek I."/>
            <person name="Pantucek R."/>
            <person name="Zeman M."/>
            <person name="Holochova P."/>
            <person name="Kralova S."/>
            <person name="Stankova E."/>
            <person name="Sedo O."/>
            <person name="Micenkova L."/>
            <person name="Svec P."/>
            <person name="Gupta V."/>
            <person name="Sood U."/>
            <person name="Korpole U.S."/>
            <person name="Lal R."/>
        </authorList>
    </citation>
    <scope>NUCLEOTIDE SEQUENCE [LARGE SCALE GENOMIC DNA]</scope>
    <source>
        <strain evidence="2 3">P5342</strain>
    </source>
</reference>
<keyword evidence="3" id="KW-1185">Reference proteome</keyword>
<evidence type="ECO:0000313" key="2">
    <source>
        <dbReference type="EMBL" id="NVO32962.1"/>
    </source>
</evidence>
<feature type="chain" id="PRO_5030946383" evidence="1">
    <location>
        <begin position="33"/>
        <end position="739"/>
    </location>
</feature>
<dbReference type="RefSeq" id="WP_176909819.1">
    <property type="nucleotide sequence ID" value="NZ_JABKAU010000042.1"/>
</dbReference>
<protein>
    <submittedName>
        <fullName evidence="2">T9SS type A sorting domain-containing protein</fullName>
    </submittedName>
</protein>
<dbReference type="AlphaFoldDB" id="A0A7Y7PSB9"/>
<proteinExistence type="predicted"/>
<name>A0A7Y7PSB9_9BACT</name>
<evidence type="ECO:0000313" key="3">
    <source>
        <dbReference type="Proteomes" id="UP000565521"/>
    </source>
</evidence>
<dbReference type="Proteomes" id="UP000565521">
    <property type="component" value="Unassembled WGS sequence"/>
</dbReference>